<sequence>MAEPAFALEPPAMAALRDQLSSCLAELRTAKGAVNQFVRVCVQRGLPVDRSLTASLHTAAQQAEHRVERELRVAAVSDLSGMLSAGSPWCGSRSPPPRTSAAPWSGARSPTTSRARCSSSTPARSTARW</sequence>
<feature type="compositionally biased region" description="Polar residues" evidence="1">
    <location>
        <begin position="108"/>
        <end position="129"/>
    </location>
</feature>
<comment type="caution">
    <text evidence="2">The sequence shown here is derived from an EMBL/GenBank/DDBJ whole genome shotgun (WGS) entry which is preliminary data.</text>
</comment>
<organism evidence="2 3">
    <name type="scientific">Actinokineospora soli</name>
    <dbReference type="NCBI Taxonomy" id="1048753"/>
    <lineage>
        <taxon>Bacteria</taxon>
        <taxon>Bacillati</taxon>
        <taxon>Actinomycetota</taxon>
        <taxon>Actinomycetes</taxon>
        <taxon>Pseudonocardiales</taxon>
        <taxon>Pseudonocardiaceae</taxon>
        <taxon>Actinokineospora</taxon>
    </lineage>
</organism>
<keyword evidence="3" id="KW-1185">Reference proteome</keyword>
<dbReference type="Proteomes" id="UP001596512">
    <property type="component" value="Unassembled WGS sequence"/>
</dbReference>
<evidence type="ECO:0000256" key="1">
    <source>
        <dbReference type="SAM" id="MobiDB-lite"/>
    </source>
</evidence>
<feature type="region of interest" description="Disordered" evidence="1">
    <location>
        <begin position="85"/>
        <end position="129"/>
    </location>
</feature>
<accession>A0ABW2TP66</accession>
<evidence type="ECO:0000313" key="3">
    <source>
        <dbReference type="Proteomes" id="UP001596512"/>
    </source>
</evidence>
<gene>
    <name evidence="2" type="ORF">ACFQV2_20915</name>
</gene>
<evidence type="ECO:0000313" key="2">
    <source>
        <dbReference type="EMBL" id="MFC7615597.1"/>
    </source>
</evidence>
<dbReference type="EMBL" id="JBHTEY010000004">
    <property type="protein sequence ID" value="MFC7615597.1"/>
    <property type="molecule type" value="Genomic_DNA"/>
</dbReference>
<protein>
    <submittedName>
        <fullName evidence="2">Uncharacterized protein</fullName>
    </submittedName>
</protein>
<reference evidence="3" key="1">
    <citation type="journal article" date="2019" name="Int. J. Syst. Evol. Microbiol.">
        <title>The Global Catalogue of Microorganisms (GCM) 10K type strain sequencing project: providing services to taxonomists for standard genome sequencing and annotation.</title>
        <authorList>
            <consortium name="The Broad Institute Genomics Platform"/>
            <consortium name="The Broad Institute Genome Sequencing Center for Infectious Disease"/>
            <person name="Wu L."/>
            <person name="Ma J."/>
        </authorList>
    </citation>
    <scope>NUCLEOTIDE SEQUENCE [LARGE SCALE GENOMIC DNA]</scope>
    <source>
        <strain evidence="3">JCM 17695</strain>
    </source>
</reference>
<name>A0ABW2TP66_9PSEU</name>
<proteinExistence type="predicted"/>